<dbReference type="InterPro" id="IPR055298">
    <property type="entry name" value="AtLOH3-like"/>
</dbReference>
<dbReference type="InterPro" id="IPR011990">
    <property type="entry name" value="TPR-like_helical_dom_sf"/>
</dbReference>
<evidence type="ECO:0000313" key="1">
    <source>
        <dbReference type="EMBL" id="KAK4487481.1"/>
    </source>
</evidence>
<gene>
    <name evidence="1" type="ORF">RD792_005880</name>
</gene>
<accession>A0ABR0DF49</accession>
<dbReference type="Gene3D" id="1.25.40.10">
    <property type="entry name" value="Tetratricopeptide repeat domain"/>
    <property type="match status" value="1"/>
</dbReference>
<keyword evidence="2" id="KW-1185">Reference proteome</keyword>
<organism evidence="1 2">
    <name type="scientific">Penstemon davidsonii</name>
    <dbReference type="NCBI Taxonomy" id="160366"/>
    <lineage>
        <taxon>Eukaryota</taxon>
        <taxon>Viridiplantae</taxon>
        <taxon>Streptophyta</taxon>
        <taxon>Embryophyta</taxon>
        <taxon>Tracheophyta</taxon>
        <taxon>Spermatophyta</taxon>
        <taxon>Magnoliopsida</taxon>
        <taxon>eudicotyledons</taxon>
        <taxon>Gunneridae</taxon>
        <taxon>Pentapetalae</taxon>
        <taxon>asterids</taxon>
        <taxon>lamiids</taxon>
        <taxon>Lamiales</taxon>
        <taxon>Plantaginaceae</taxon>
        <taxon>Cheloneae</taxon>
        <taxon>Penstemon</taxon>
    </lineage>
</organism>
<comment type="caution">
    <text evidence="1">The sequence shown here is derived from an EMBL/GenBank/DDBJ whole genome shotgun (WGS) entry which is preliminary data.</text>
</comment>
<name>A0ABR0DF49_9LAMI</name>
<sequence length="192" mass="21152">MILEMGMGPNEVTLISILSACTETGAFLEGGYIHGMAVKTGIIKLVETMHGYILCDGLDENIAITTPMLSLYSKLGKLDASKMLFDGIKDPDRIAWTAMIDGLKGIGDLAKKMVATNMHVAFSLVYKLVMLTLVLPVATASMDRAFTTMKIVKSRLCDLMGDQWLNDSLVVFTERKTYIFSSISYDAIMDRF</sequence>
<proteinExistence type="predicted"/>
<dbReference type="Proteomes" id="UP001291926">
    <property type="component" value="Unassembled WGS sequence"/>
</dbReference>
<evidence type="ECO:0008006" key="3">
    <source>
        <dbReference type="Google" id="ProtNLM"/>
    </source>
</evidence>
<dbReference type="EMBL" id="JAYDYQ010001704">
    <property type="protein sequence ID" value="KAK4487481.1"/>
    <property type="molecule type" value="Genomic_DNA"/>
</dbReference>
<dbReference type="PANTHER" id="PTHR11697:SF230">
    <property type="entry name" value="ZINC FINGER, MYM DOMAIN CONTAINING 1"/>
    <property type="match status" value="1"/>
</dbReference>
<evidence type="ECO:0000313" key="2">
    <source>
        <dbReference type="Proteomes" id="UP001291926"/>
    </source>
</evidence>
<reference evidence="1 2" key="1">
    <citation type="journal article" date="2023" name="bioRxiv">
        <title>Genome report: Whole genome sequence and annotation of Penstemon davidsonii.</title>
        <authorList>
            <person name="Ostevik K.L."/>
            <person name="Alabady M."/>
            <person name="Zhang M."/>
            <person name="Rausher M.D."/>
        </authorList>
    </citation>
    <scope>NUCLEOTIDE SEQUENCE [LARGE SCALE GENOMIC DNA]</scope>
    <source>
        <strain evidence="1">DNT005</strain>
        <tissue evidence="1">Whole leaf</tissue>
    </source>
</reference>
<dbReference type="PANTHER" id="PTHR11697">
    <property type="entry name" value="GENERAL TRANSCRIPTION FACTOR 2-RELATED ZINC FINGER PROTEIN"/>
    <property type="match status" value="1"/>
</dbReference>
<protein>
    <recommendedName>
        <fullName evidence="3">HAT C-terminal dimerisation domain-containing protein</fullName>
    </recommendedName>
</protein>